<feature type="transmembrane region" description="Helical" evidence="19">
    <location>
        <begin position="302"/>
        <end position="319"/>
    </location>
</feature>
<keyword evidence="6" id="KW-0813">Transport</keyword>
<evidence type="ECO:0000256" key="5">
    <source>
        <dbReference type="ARBA" id="ARBA00021008"/>
    </source>
</evidence>
<evidence type="ECO:0000256" key="12">
    <source>
        <dbReference type="ARBA" id="ARBA00022989"/>
    </source>
</evidence>
<evidence type="ECO:0000256" key="6">
    <source>
        <dbReference type="ARBA" id="ARBA00022448"/>
    </source>
</evidence>
<evidence type="ECO:0000256" key="8">
    <source>
        <dbReference type="ARBA" id="ARBA00022692"/>
    </source>
</evidence>
<dbReference type="GO" id="GO:0005743">
    <property type="term" value="C:mitochondrial inner membrane"/>
    <property type="evidence" value="ECO:0007669"/>
    <property type="project" value="UniProtKB-SubCell"/>
</dbReference>
<keyword evidence="8 19" id="KW-0812">Transmembrane</keyword>
<evidence type="ECO:0000256" key="13">
    <source>
        <dbReference type="ARBA" id="ARBA00023027"/>
    </source>
</evidence>
<feature type="transmembrane region" description="Helical" evidence="19">
    <location>
        <begin position="47"/>
        <end position="67"/>
    </location>
</feature>
<feature type="transmembrane region" description="Helical" evidence="19">
    <location>
        <begin position="131"/>
        <end position="153"/>
    </location>
</feature>
<dbReference type="PANTHER" id="PTHR46552:SF1">
    <property type="entry name" value="NADH-UBIQUINONE OXIDOREDUCTASE CHAIN 2"/>
    <property type="match status" value="1"/>
</dbReference>
<keyword evidence="11" id="KW-0249">Electron transport</keyword>
<evidence type="ECO:0000256" key="3">
    <source>
        <dbReference type="ARBA" id="ARBA00007012"/>
    </source>
</evidence>
<evidence type="ECO:0000256" key="2">
    <source>
        <dbReference type="ARBA" id="ARBA00004448"/>
    </source>
</evidence>
<comment type="catalytic activity">
    <reaction evidence="18">
        <text>a ubiquinone + NADH + 5 H(+)(in) = a ubiquinol + NAD(+) + 4 H(+)(out)</text>
        <dbReference type="Rhea" id="RHEA:29091"/>
        <dbReference type="Rhea" id="RHEA-COMP:9565"/>
        <dbReference type="Rhea" id="RHEA-COMP:9566"/>
        <dbReference type="ChEBI" id="CHEBI:15378"/>
        <dbReference type="ChEBI" id="CHEBI:16389"/>
        <dbReference type="ChEBI" id="CHEBI:17976"/>
        <dbReference type="ChEBI" id="CHEBI:57540"/>
        <dbReference type="ChEBI" id="CHEBI:57945"/>
        <dbReference type="EC" id="7.1.1.2"/>
    </reaction>
</comment>
<keyword evidence="7" id="KW-0679">Respiratory chain</keyword>
<dbReference type="GO" id="GO:0006120">
    <property type="term" value="P:mitochondrial electron transport, NADH to ubiquinone"/>
    <property type="evidence" value="ECO:0007669"/>
    <property type="project" value="TreeGrafter"/>
</dbReference>
<feature type="domain" description="NADH:quinone oxidoreductase/Mrp antiporter transmembrane" evidence="20">
    <location>
        <begin position="13"/>
        <end position="268"/>
    </location>
</feature>
<evidence type="ECO:0000256" key="10">
    <source>
        <dbReference type="ARBA" id="ARBA00022967"/>
    </source>
</evidence>
<evidence type="ECO:0000256" key="17">
    <source>
        <dbReference type="ARBA" id="ARBA00031028"/>
    </source>
</evidence>
<keyword evidence="15 21" id="KW-0496">Mitochondrion</keyword>
<feature type="transmembrane region" description="Helical" evidence="19">
    <location>
        <begin position="15"/>
        <end position="35"/>
    </location>
</feature>
<reference evidence="21" key="1">
    <citation type="submission" date="2011-04" db="EMBL/GenBank/DDBJ databases">
        <title>Rapid evolution of the mitochondrial genome in chalcidoid wasps (Hymenoptera: Chalcidoidea) driven by parasitic lifestyles.</title>
        <authorList>
            <person name="Xiao J.-H."/>
            <person name="Jia J.-G."/>
            <person name="Huang D.-W."/>
        </authorList>
    </citation>
    <scope>NUCLEOTIDE SEQUENCE</scope>
    <source>
        <strain evidence="21">PsphisI1_hn</strain>
    </source>
</reference>
<feature type="transmembrane region" description="Helical" evidence="19">
    <location>
        <begin position="103"/>
        <end position="125"/>
    </location>
</feature>
<comment type="function">
    <text evidence="1">Core subunit of the mitochondrial membrane respiratory chain NADH dehydrogenase (Complex I) that is believed to belong to the minimal assembly required for catalysis. Complex I functions in the transfer of electrons from NADH to the respiratory chain. The immediate electron acceptor for the enzyme is believed to be ubiquinone.</text>
</comment>
<evidence type="ECO:0000256" key="14">
    <source>
        <dbReference type="ARBA" id="ARBA00023075"/>
    </source>
</evidence>
<protein>
    <recommendedName>
        <fullName evidence="5">NADH-ubiquinone oxidoreductase chain 2</fullName>
        <ecNumber evidence="4">7.1.1.2</ecNumber>
    </recommendedName>
    <alternativeName>
        <fullName evidence="17">NADH dehydrogenase subunit 2</fullName>
    </alternativeName>
</protein>
<keyword evidence="9" id="KW-0999">Mitochondrion inner membrane</keyword>
<dbReference type="EC" id="7.1.1.2" evidence="4"/>
<dbReference type="InterPro" id="IPR050175">
    <property type="entry name" value="Complex_I_Subunit_2"/>
</dbReference>
<evidence type="ECO:0000256" key="4">
    <source>
        <dbReference type="ARBA" id="ARBA00012944"/>
    </source>
</evidence>
<keyword evidence="16 19" id="KW-0472">Membrane</keyword>
<feature type="transmembrane region" description="Helical" evidence="19">
    <location>
        <begin position="181"/>
        <end position="202"/>
    </location>
</feature>
<accession>G8EEK7</accession>
<evidence type="ECO:0000259" key="20">
    <source>
        <dbReference type="Pfam" id="PF00361"/>
    </source>
</evidence>
<comment type="similarity">
    <text evidence="3">Belongs to the complex I subunit 2 family.</text>
</comment>
<feature type="transmembrane region" description="Helical" evidence="19">
    <location>
        <begin position="253"/>
        <end position="274"/>
    </location>
</feature>
<dbReference type="AlphaFoldDB" id="G8EEK7"/>
<evidence type="ECO:0000256" key="18">
    <source>
        <dbReference type="ARBA" id="ARBA00049551"/>
    </source>
</evidence>
<evidence type="ECO:0000256" key="16">
    <source>
        <dbReference type="ARBA" id="ARBA00023136"/>
    </source>
</evidence>
<dbReference type="EMBL" id="JF808723">
    <property type="protein sequence ID" value="AEG25319.1"/>
    <property type="molecule type" value="Genomic_DNA"/>
</dbReference>
<geneLocation type="mitochondrion" evidence="21"/>
<keyword evidence="12 19" id="KW-1133">Transmembrane helix</keyword>
<sequence>MLILLNLIITLTNSWFSMWMIMEINMICFISFIFFDKHIKKEIIMNYFLIQTFNSYLFLLSMIMMNYSNLDNFIYLMYLSMFTKLGIPPFYQWYLKMMNNLNWMNIFILSIMQKYIPLFILSVLVKHNKMLLLHILLLLTSSLYSSIKGINLINLKISMSHSSIIQMNWIISNMMISEMNWIIYFEIYIIIMLIVCMIFYNYEIYYLNQLYLLKFNSKMKYYMLNFCFFSLASLPPMYGFLMKLSALQILYYYFSYLFIYLLILSSLISMFFYLRLLFNPIMFNFNSIKLNWLNFNYKNKNNYKIFILIWFNLIMMLIYEMV</sequence>
<evidence type="ECO:0000256" key="9">
    <source>
        <dbReference type="ARBA" id="ARBA00022792"/>
    </source>
</evidence>
<keyword evidence="14" id="KW-0830">Ubiquinone</keyword>
<evidence type="ECO:0000313" key="21">
    <source>
        <dbReference type="EMBL" id="AEG25319.1"/>
    </source>
</evidence>
<dbReference type="Pfam" id="PF00361">
    <property type="entry name" value="Proton_antipo_M"/>
    <property type="match status" value="1"/>
</dbReference>
<dbReference type="InterPro" id="IPR001750">
    <property type="entry name" value="ND/Mrp_TM"/>
</dbReference>
<gene>
    <name evidence="21" type="primary">ND2</name>
</gene>
<name>G8EEK7_9HYME</name>
<evidence type="ECO:0000256" key="7">
    <source>
        <dbReference type="ARBA" id="ARBA00022660"/>
    </source>
</evidence>
<proteinExistence type="inferred from homology"/>
<organism evidence="21">
    <name type="scientific">Philotrypesis pilosa</name>
    <dbReference type="NCBI Taxonomy" id="358048"/>
    <lineage>
        <taxon>Eukaryota</taxon>
        <taxon>Metazoa</taxon>
        <taxon>Ecdysozoa</taxon>
        <taxon>Arthropoda</taxon>
        <taxon>Hexapoda</taxon>
        <taxon>Insecta</taxon>
        <taxon>Pterygota</taxon>
        <taxon>Neoptera</taxon>
        <taxon>Endopterygota</taxon>
        <taxon>Hymenoptera</taxon>
        <taxon>Apocrita</taxon>
        <taxon>Proctotrupomorpha</taxon>
        <taxon>Chalcidoidea</taxon>
        <taxon>Pteromalidae</taxon>
        <taxon>Sycoryctinae</taxon>
        <taxon>Philotrypesini</taxon>
        <taxon>Philotrypesis</taxon>
    </lineage>
</organism>
<keyword evidence="10" id="KW-1278">Translocase</keyword>
<evidence type="ECO:0000256" key="1">
    <source>
        <dbReference type="ARBA" id="ARBA00003257"/>
    </source>
</evidence>
<evidence type="ECO:0000256" key="15">
    <source>
        <dbReference type="ARBA" id="ARBA00023128"/>
    </source>
</evidence>
<evidence type="ECO:0000256" key="19">
    <source>
        <dbReference type="SAM" id="Phobius"/>
    </source>
</evidence>
<dbReference type="GO" id="GO:0008137">
    <property type="term" value="F:NADH dehydrogenase (ubiquinone) activity"/>
    <property type="evidence" value="ECO:0007669"/>
    <property type="project" value="UniProtKB-EC"/>
</dbReference>
<comment type="subcellular location">
    <subcellularLocation>
        <location evidence="2">Mitochondrion inner membrane</location>
        <topology evidence="2">Multi-pass membrane protein</topology>
    </subcellularLocation>
</comment>
<evidence type="ECO:0000256" key="11">
    <source>
        <dbReference type="ARBA" id="ARBA00022982"/>
    </source>
</evidence>
<feature type="transmembrane region" description="Helical" evidence="19">
    <location>
        <begin position="222"/>
        <end position="241"/>
    </location>
</feature>
<keyword evidence="13" id="KW-0520">NAD</keyword>
<dbReference type="PANTHER" id="PTHR46552">
    <property type="entry name" value="NADH-UBIQUINONE OXIDOREDUCTASE CHAIN 2"/>
    <property type="match status" value="1"/>
</dbReference>